<gene>
    <name evidence="2" type="ORF">BSL78_29951</name>
</gene>
<evidence type="ECO:0000313" key="2">
    <source>
        <dbReference type="EMBL" id="PIK33235.1"/>
    </source>
</evidence>
<keyword evidence="3" id="KW-1185">Reference proteome</keyword>
<dbReference type="InterPro" id="IPR046496">
    <property type="entry name" value="DUF6589"/>
</dbReference>
<sequence length="290" mass="33822">MRSSTIRKEPILGTMLWRKDRKQRAEREYMPTSDMLQQHLFQTKLNKDSDHRHKLRTFFGLCHAVYTHDDKCGYPIHTLLGETVHGLGGSDEARFYHREAVFPDINIICPSPAAVSIERSNVHYIGVLNEHADNINTIKEVVETLHEQIVSQQRLEYLVVVGDGKTYADLVKLKHEHSVELDWMIPFPGDWHVLKNIQPVLMKIYWHAGLMEMASTFIREQLWHPYSIVQLQKDARFIILAWEALLRTQISSFCQYVQLHPELQVNAAFINEVKEKLKNITKLDAKHHLS</sequence>
<proteinExistence type="predicted"/>
<reference evidence="2 3" key="1">
    <citation type="journal article" date="2017" name="PLoS Biol.">
        <title>The sea cucumber genome provides insights into morphological evolution and visceral regeneration.</title>
        <authorList>
            <person name="Zhang X."/>
            <person name="Sun L."/>
            <person name="Yuan J."/>
            <person name="Sun Y."/>
            <person name="Gao Y."/>
            <person name="Zhang L."/>
            <person name="Li S."/>
            <person name="Dai H."/>
            <person name="Hamel J.F."/>
            <person name="Liu C."/>
            <person name="Yu Y."/>
            <person name="Liu S."/>
            <person name="Lin W."/>
            <person name="Guo K."/>
            <person name="Jin S."/>
            <person name="Xu P."/>
            <person name="Storey K.B."/>
            <person name="Huan P."/>
            <person name="Zhang T."/>
            <person name="Zhou Y."/>
            <person name="Zhang J."/>
            <person name="Lin C."/>
            <person name="Li X."/>
            <person name="Xing L."/>
            <person name="Huo D."/>
            <person name="Sun M."/>
            <person name="Wang L."/>
            <person name="Mercier A."/>
            <person name="Li F."/>
            <person name="Yang H."/>
            <person name="Xiang J."/>
        </authorList>
    </citation>
    <scope>NUCLEOTIDE SEQUENCE [LARGE SCALE GENOMIC DNA]</scope>
    <source>
        <strain evidence="2">Shaxun</strain>
        <tissue evidence="2">Muscle</tissue>
    </source>
</reference>
<evidence type="ECO:0000313" key="3">
    <source>
        <dbReference type="Proteomes" id="UP000230750"/>
    </source>
</evidence>
<name>A0A2G8JBW7_STIJA</name>
<evidence type="ECO:0000259" key="1">
    <source>
        <dbReference type="Pfam" id="PF20231"/>
    </source>
</evidence>
<dbReference type="EMBL" id="MRZV01002671">
    <property type="protein sequence ID" value="PIK33235.1"/>
    <property type="molecule type" value="Genomic_DNA"/>
</dbReference>
<dbReference type="AlphaFoldDB" id="A0A2G8JBW7"/>
<accession>A0A2G8JBW7</accession>
<dbReference type="OrthoDB" id="10071095at2759"/>
<dbReference type="Pfam" id="PF20231">
    <property type="entry name" value="DUF6589"/>
    <property type="match status" value="1"/>
</dbReference>
<organism evidence="2 3">
    <name type="scientific">Stichopus japonicus</name>
    <name type="common">Sea cucumber</name>
    <dbReference type="NCBI Taxonomy" id="307972"/>
    <lineage>
        <taxon>Eukaryota</taxon>
        <taxon>Metazoa</taxon>
        <taxon>Echinodermata</taxon>
        <taxon>Eleutherozoa</taxon>
        <taxon>Echinozoa</taxon>
        <taxon>Holothuroidea</taxon>
        <taxon>Aspidochirotacea</taxon>
        <taxon>Aspidochirotida</taxon>
        <taxon>Stichopodidae</taxon>
        <taxon>Apostichopus</taxon>
    </lineage>
</organism>
<dbReference type="Proteomes" id="UP000230750">
    <property type="component" value="Unassembled WGS sequence"/>
</dbReference>
<protein>
    <recommendedName>
        <fullName evidence="1">DUF6589 domain-containing protein</fullName>
    </recommendedName>
</protein>
<feature type="domain" description="DUF6589" evidence="1">
    <location>
        <begin position="112"/>
        <end position="211"/>
    </location>
</feature>
<comment type="caution">
    <text evidence="2">The sequence shown here is derived from an EMBL/GenBank/DDBJ whole genome shotgun (WGS) entry which is preliminary data.</text>
</comment>